<dbReference type="InterPro" id="IPR047192">
    <property type="entry name" value="Euk_RPA1_DBD_C"/>
</dbReference>
<dbReference type="CDD" id="cd04474">
    <property type="entry name" value="RPA1_DBD_A"/>
    <property type="match status" value="1"/>
</dbReference>
<dbReference type="EMBL" id="LN609529">
    <property type="protein sequence ID" value="CEF67934.1"/>
    <property type="molecule type" value="Genomic_DNA"/>
</dbReference>
<keyword evidence="4" id="KW-0862">Zinc</keyword>
<dbReference type="WBParaSite" id="SRAE_2000259500.1">
    <property type="protein sequence ID" value="SRAE_2000259500.1"/>
    <property type="gene ID" value="WBGene00262806"/>
</dbReference>
<accession>A0A090MYX3</accession>
<reference evidence="8" key="1">
    <citation type="submission" date="2014-09" db="EMBL/GenBank/DDBJ databases">
        <authorList>
            <person name="Aslett A.Martin."/>
        </authorList>
    </citation>
    <scope>NUCLEOTIDE SEQUENCE</scope>
    <source>
        <strain evidence="8">ED321 Heterogonic</strain>
    </source>
</reference>
<dbReference type="CTD" id="36380299"/>
<dbReference type="Pfam" id="PF08646">
    <property type="entry name" value="Rep_fac-A_C"/>
    <property type="match status" value="1"/>
</dbReference>
<dbReference type="GO" id="GO:0008270">
    <property type="term" value="F:zinc ion binding"/>
    <property type="evidence" value="ECO:0007669"/>
    <property type="project" value="UniProtKB-KW"/>
</dbReference>
<evidence type="ECO:0000259" key="7">
    <source>
        <dbReference type="Pfam" id="PF16900"/>
    </source>
</evidence>
<comment type="similarity">
    <text evidence="1">Belongs to the replication factor A protein 1 family.</text>
</comment>
<protein>
    <submittedName>
        <fullName evidence="8 10">Replication protein A 70 kDa DNA-binding subunit</fullName>
    </submittedName>
</protein>
<dbReference type="OMA" id="FNSYAML"/>
<evidence type="ECO:0000256" key="3">
    <source>
        <dbReference type="ARBA" id="ARBA00022771"/>
    </source>
</evidence>
<evidence type="ECO:0000256" key="4">
    <source>
        <dbReference type="ARBA" id="ARBA00022833"/>
    </source>
</evidence>
<evidence type="ECO:0000313" key="9">
    <source>
        <dbReference type="Proteomes" id="UP000035682"/>
    </source>
</evidence>
<evidence type="ECO:0000259" key="6">
    <source>
        <dbReference type="Pfam" id="PF08646"/>
    </source>
</evidence>
<keyword evidence="2" id="KW-0479">Metal-binding</keyword>
<dbReference type="PANTHER" id="PTHR47165">
    <property type="entry name" value="OS03G0429900 PROTEIN"/>
    <property type="match status" value="1"/>
</dbReference>
<evidence type="ECO:0000256" key="1">
    <source>
        <dbReference type="ARBA" id="ARBA00005690"/>
    </source>
</evidence>
<dbReference type="OrthoDB" id="1751331at2759"/>
<dbReference type="AlphaFoldDB" id="A0A090MYX3"/>
<name>A0A090MYX3_STRRB</name>
<evidence type="ECO:0000313" key="11">
    <source>
        <dbReference type="WormBase" id="SRAE_2000259500"/>
    </source>
</evidence>
<dbReference type="Pfam" id="PF16900">
    <property type="entry name" value="REPA_OB_2"/>
    <property type="match status" value="1"/>
</dbReference>
<keyword evidence="3" id="KW-0863">Zinc-finger</keyword>
<reference evidence="10" key="3">
    <citation type="submission" date="2020-12" db="UniProtKB">
        <authorList>
            <consortium name="WormBaseParasite"/>
        </authorList>
    </citation>
    <scope>IDENTIFICATION</scope>
</reference>
<evidence type="ECO:0000313" key="8">
    <source>
        <dbReference type="EMBL" id="CEF67934.1"/>
    </source>
</evidence>
<keyword evidence="5 8" id="KW-0238">DNA-binding</keyword>
<evidence type="ECO:0000256" key="2">
    <source>
        <dbReference type="ARBA" id="ARBA00022723"/>
    </source>
</evidence>
<feature type="domain" description="Replication factor A C-terminal" evidence="6">
    <location>
        <begin position="447"/>
        <end position="593"/>
    </location>
</feature>
<dbReference type="Proteomes" id="UP000035682">
    <property type="component" value="Unplaced"/>
</dbReference>
<organism evidence="8">
    <name type="scientific">Strongyloides ratti</name>
    <name type="common">Parasitic roundworm</name>
    <dbReference type="NCBI Taxonomy" id="34506"/>
    <lineage>
        <taxon>Eukaryota</taxon>
        <taxon>Metazoa</taxon>
        <taxon>Ecdysozoa</taxon>
        <taxon>Nematoda</taxon>
        <taxon>Chromadorea</taxon>
        <taxon>Rhabditida</taxon>
        <taxon>Tylenchina</taxon>
        <taxon>Panagrolaimomorpha</taxon>
        <taxon>Strongyloidoidea</taxon>
        <taxon>Strongyloididae</taxon>
        <taxon>Strongyloides</taxon>
    </lineage>
</organism>
<dbReference type="eggNOG" id="KOG0851">
    <property type="taxonomic scope" value="Eukaryota"/>
</dbReference>
<gene>
    <name evidence="8 10 11" type="ORF">SRAE_2000259500</name>
</gene>
<evidence type="ECO:0000313" key="10">
    <source>
        <dbReference type="WBParaSite" id="SRAE_2000259500.1"/>
    </source>
</evidence>
<dbReference type="WormBase" id="SRAE_2000259500">
    <property type="protein sequence ID" value="SRP02709"/>
    <property type="gene ID" value="WBGene00262806"/>
</dbReference>
<proteinExistence type="inferred from homology"/>
<dbReference type="STRING" id="34506.A0A090MYX3"/>
<sequence>MTTVGKQEFELSQGFFQLLAEERIDGVKPVLQIMNSRFTNDGSSIRLRLNDGSFSYATVLVRDEGLEKFKTFGMDKSQSIIRLLDYCSNATMKDGLRRMHLTIRDFELISKESPIIGTPVPHSGNAEEHAGFKIPNMTQAPLKESNSHVPSYGVSKNTKPVKSECSSNDSSIVPILSISPYLMQWKICGVITDKSTLREINTPKGPSKVFNFSIADKEGTEIKVSCFAEAATQLFDLVNLSESYIIKGNNKAIKTSNKRFNTTGHEYEISMRNDVEITKCEDKLPVPSQKIDLVHLSKIKSHTGEWIDVIAIIDTMDETADVSTKNGMRRRKTLNLLDRSAVLVQLTIWGEYCDEFTPDMLHKPVILKNVLVNEFNGNCGLVFSFKSKIIPSDDDEGIQSLLNWYLEERGTIQITAPQTTTNAPGFSRNLTIHAALIASSKNKDAGYFHVVGRISRFKEGLVYTACAQKDCKKKVVSQEGQFYCSKCGGDPTSSFKYCFLVSFEIYDHSGSHWLTMFDAGAENLLKKSAAEVGEILQTHGDIDGHNMVVGSLLNSIHNFNIKSRVEIYNEIETTRWSAFEAKPLDLTKYVDYLRSVITEAEDACVKFGH</sequence>
<dbReference type="GeneID" id="36380299"/>
<dbReference type="InterPro" id="IPR013955">
    <property type="entry name" value="Rep_factor-A_C"/>
</dbReference>
<evidence type="ECO:0000256" key="5">
    <source>
        <dbReference type="ARBA" id="ARBA00023125"/>
    </source>
</evidence>
<dbReference type="PANTHER" id="PTHR47165:SF4">
    <property type="entry name" value="OS03G0429900 PROTEIN"/>
    <property type="match status" value="1"/>
</dbReference>
<dbReference type="InterPro" id="IPR012340">
    <property type="entry name" value="NA-bd_OB-fold"/>
</dbReference>
<keyword evidence="9" id="KW-1185">Reference proteome</keyword>
<dbReference type="InterPro" id="IPR031657">
    <property type="entry name" value="REPA_OB_2"/>
</dbReference>
<dbReference type="RefSeq" id="XP_024507134.1">
    <property type="nucleotide sequence ID" value="XM_024653681.1"/>
</dbReference>
<dbReference type="Gene3D" id="2.40.50.140">
    <property type="entry name" value="Nucleic acid-binding proteins"/>
    <property type="match status" value="4"/>
</dbReference>
<dbReference type="CDD" id="cd04476">
    <property type="entry name" value="RPA1_DBD_C"/>
    <property type="match status" value="1"/>
</dbReference>
<feature type="domain" description="Replication protein A OB" evidence="7">
    <location>
        <begin position="302"/>
        <end position="378"/>
    </location>
</feature>
<reference evidence="9" key="2">
    <citation type="submission" date="2014-09" db="EMBL/GenBank/DDBJ databases">
        <authorList>
            <person name="Martin A.A."/>
        </authorList>
    </citation>
    <scope>NUCLEOTIDE SEQUENCE</scope>
    <source>
        <strain evidence="9">ED321</strain>
    </source>
</reference>
<dbReference type="GO" id="GO:0003677">
    <property type="term" value="F:DNA binding"/>
    <property type="evidence" value="ECO:0007669"/>
    <property type="project" value="UniProtKB-KW"/>
</dbReference>
<dbReference type="FunFam" id="2.40.50.140:FF:000041">
    <property type="entry name" value="Replication protein A subunit"/>
    <property type="match status" value="1"/>
</dbReference>
<dbReference type="SUPFAM" id="SSF50249">
    <property type="entry name" value="Nucleic acid-binding proteins"/>
    <property type="match status" value="3"/>
</dbReference>